<evidence type="ECO:0000313" key="8">
    <source>
        <dbReference type="Proteomes" id="UP000623129"/>
    </source>
</evidence>
<dbReference type="GO" id="GO:0016829">
    <property type="term" value="F:lyase activity"/>
    <property type="evidence" value="ECO:0007669"/>
    <property type="project" value="UniProtKB-KW"/>
</dbReference>
<dbReference type="GO" id="GO:1990838">
    <property type="term" value="F:poly(U)-specific exoribonuclease activity, producing 3' uridine cyclic phosphate ends"/>
    <property type="evidence" value="ECO:0007669"/>
    <property type="project" value="UniProtKB-UniRule"/>
</dbReference>
<reference evidence="7" key="1">
    <citation type="submission" date="2020-01" db="EMBL/GenBank/DDBJ databases">
        <title>Genome sequence of Kobresia littledalei, the first chromosome-level genome in the family Cyperaceae.</title>
        <authorList>
            <person name="Qu G."/>
        </authorList>
    </citation>
    <scope>NUCLEOTIDE SEQUENCE</scope>
    <source>
        <strain evidence="7">C.B.Clarke</strain>
        <tissue evidence="7">Leaf</tissue>
    </source>
</reference>
<keyword evidence="4 5" id="KW-0539">Nucleus</keyword>
<dbReference type="Pfam" id="PF09749">
    <property type="entry name" value="HVSL"/>
    <property type="match status" value="1"/>
</dbReference>
<dbReference type="FunFam" id="3.90.1140.10:FF:000008">
    <property type="entry name" value="U6 snRNA phosphodiesterase"/>
    <property type="match status" value="1"/>
</dbReference>
<feature type="region of interest" description="Disordered" evidence="6">
    <location>
        <begin position="1"/>
        <end position="47"/>
    </location>
</feature>
<dbReference type="Proteomes" id="UP000623129">
    <property type="component" value="Unassembled WGS sequence"/>
</dbReference>
<feature type="compositionally biased region" description="Basic and acidic residues" evidence="6">
    <location>
        <begin position="27"/>
        <end position="39"/>
    </location>
</feature>
<evidence type="ECO:0000256" key="3">
    <source>
        <dbReference type="ARBA" id="ARBA00023239"/>
    </source>
</evidence>
<organism evidence="7 8">
    <name type="scientific">Carex littledalei</name>
    <dbReference type="NCBI Taxonomy" id="544730"/>
    <lineage>
        <taxon>Eukaryota</taxon>
        <taxon>Viridiplantae</taxon>
        <taxon>Streptophyta</taxon>
        <taxon>Embryophyta</taxon>
        <taxon>Tracheophyta</taxon>
        <taxon>Spermatophyta</taxon>
        <taxon>Magnoliopsida</taxon>
        <taxon>Liliopsida</taxon>
        <taxon>Poales</taxon>
        <taxon>Cyperaceae</taxon>
        <taxon>Cyperoideae</taxon>
        <taxon>Cariceae</taxon>
        <taxon>Carex</taxon>
        <taxon>Carex subgen. Euthyceras</taxon>
    </lineage>
</organism>
<dbReference type="GO" id="GO:0034477">
    <property type="term" value="P:U6 snRNA 3'-end processing"/>
    <property type="evidence" value="ECO:0007669"/>
    <property type="project" value="UniProtKB-UniRule"/>
</dbReference>
<feature type="active site" description="Proton donor/acceptor" evidence="5">
    <location>
        <position position="139"/>
    </location>
</feature>
<protein>
    <recommendedName>
        <fullName evidence="5">U6 snRNA phosphodiesterase</fullName>
        <ecNumber evidence="5">3.1.4.-</ecNumber>
    </recommendedName>
</protein>
<accession>A0A833VP67</accession>
<evidence type="ECO:0000313" key="7">
    <source>
        <dbReference type="EMBL" id="KAF3335505.1"/>
    </source>
</evidence>
<dbReference type="OrthoDB" id="49151at2759"/>
<keyword evidence="8" id="KW-1185">Reference proteome</keyword>
<dbReference type="GO" id="GO:0005634">
    <property type="term" value="C:nucleus"/>
    <property type="evidence" value="ECO:0007669"/>
    <property type="project" value="UniProtKB-SubCell"/>
</dbReference>
<feature type="compositionally biased region" description="Low complexity" evidence="6">
    <location>
        <begin position="10"/>
        <end position="19"/>
    </location>
</feature>
<evidence type="ECO:0000256" key="4">
    <source>
        <dbReference type="ARBA" id="ARBA00023242"/>
    </source>
</evidence>
<gene>
    <name evidence="7" type="ORF">FCM35_KLT20012</name>
</gene>
<dbReference type="PANTHER" id="PTHR13522">
    <property type="entry name" value="U6 SNRNA PHOSPHODIESTERASE 1"/>
    <property type="match status" value="1"/>
</dbReference>
<dbReference type="AlphaFoldDB" id="A0A833VP67"/>
<dbReference type="Gene3D" id="3.90.1140.10">
    <property type="entry name" value="Cyclic phosphodiesterase"/>
    <property type="match status" value="1"/>
</dbReference>
<comment type="similarity">
    <text evidence="5">Belongs to the 2H phosphoesterase superfamily. USB1 family.</text>
</comment>
<keyword evidence="2 5" id="KW-0378">Hydrolase</keyword>
<sequence>MEALRASYGSDSDVSDSSPSPSPIRSNGEDSNRAVKTEASDLLPPPPLDLLLPPNYIDYSSLTQGNRARSFPHVEGIYALHIYIPVYIPATARKVMVQTIKKVSSVVPSLYAADTDFALNELCKDDCKLEKVLLSREFHISLGRTVGIQVDQIDSIVAMLRTKLHSQRQYWIEFDKWEVFVNDDSTRSFLSLEITGTGLQEITQQINVVDEVYRLHGLPEFYKDPRPHISLLWGPGDIRNNLKQAVVQIDRSRNSTGSSQGPNFKCKFSGIVCKVGKKSYDICKI</sequence>
<comment type="caution">
    <text evidence="7">The sequence shown here is derived from an EMBL/GenBank/DDBJ whole genome shotgun (WGS) entry which is preliminary data.</text>
</comment>
<feature type="active site" description="Proton donor/acceptor" evidence="5">
    <location>
        <position position="228"/>
    </location>
</feature>
<dbReference type="EC" id="3.1.4.-" evidence="5"/>
<evidence type="ECO:0000256" key="2">
    <source>
        <dbReference type="ARBA" id="ARBA00022801"/>
    </source>
</evidence>
<dbReference type="PANTHER" id="PTHR13522:SF3">
    <property type="entry name" value="U6 SNRNA PHOSPHODIESTERASE 1"/>
    <property type="match status" value="1"/>
</dbReference>
<evidence type="ECO:0000256" key="1">
    <source>
        <dbReference type="ARBA" id="ARBA00022722"/>
    </source>
</evidence>
<comment type="subcellular location">
    <subcellularLocation>
        <location evidence="5">Nucleus</location>
    </subcellularLocation>
</comment>
<keyword evidence="3" id="KW-0456">Lyase</keyword>
<proteinExistence type="inferred from homology"/>
<evidence type="ECO:0000256" key="5">
    <source>
        <dbReference type="HAMAP-Rule" id="MF_03040"/>
    </source>
</evidence>
<dbReference type="InterPro" id="IPR027521">
    <property type="entry name" value="Usb1"/>
</dbReference>
<name>A0A833VP67_9POAL</name>
<evidence type="ECO:0000256" key="6">
    <source>
        <dbReference type="SAM" id="MobiDB-lite"/>
    </source>
</evidence>
<dbReference type="EMBL" id="SWLB01000008">
    <property type="protein sequence ID" value="KAF3335505.1"/>
    <property type="molecule type" value="Genomic_DNA"/>
</dbReference>
<comment type="function">
    <text evidence="5">Phosphodiesterase responsible for the U6 snRNA 3' end processing. Acts as an exoribonuclease (RNase) responsible for trimming the poly(U) tract of the last nucleotides in the pre-U6 snRNA molecule, leading to the formation of mature U6 snRNA.</text>
</comment>
<keyword evidence="1 5" id="KW-0540">Nuclease</keyword>
<dbReference type="HAMAP" id="MF_03040">
    <property type="entry name" value="USB1"/>
    <property type="match status" value="1"/>
</dbReference>